<dbReference type="InterPro" id="IPR023298">
    <property type="entry name" value="ATPase_P-typ_TM_dom_sf"/>
</dbReference>
<evidence type="ECO:0000256" key="2">
    <source>
        <dbReference type="ARBA" id="ARBA00022475"/>
    </source>
</evidence>
<keyword evidence="3" id="KW-0812">Transmembrane</keyword>
<keyword evidence="5" id="KW-1185">Reference proteome</keyword>
<keyword evidence="3" id="KW-1133">Transmembrane helix</keyword>
<dbReference type="InterPro" id="IPR050510">
    <property type="entry name" value="Cation_transp_ATPase_P-type"/>
</dbReference>
<comment type="caution">
    <text evidence="4">The sequence shown here is derived from an EMBL/GenBank/DDBJ whole genome shotgun (WGS) entry which is preliminary data.</text>
</comment>
<gene>
    <name evidence="4" type="ORF">E2I00_018821</name>
</gene>
<comment type="subcellular location">
    <subcellularLocation>
        <location evidence="1">Cell membrane</location>
        <topology evidence="1">Multi-pass membrane protein</topology>
    </subcellularLocation>
</comment>
<dbReference type="PANTHER" id="PTHR43294:SF21">
    <property type="entry name" value="CATION TRANSPORTING ATPASE"/>
    <property type="match status" value="1"/>
</dbReference>
<keyword evidence="2" id="KW-1003">Cell membrane</keyword>
<dbReference type="GO" id="GO:0030007">
    <property type="term" value="P:intracellular potassium ion homeostasis"/>
    <property type="evidence" value="ECO:0007669"/>
    <property type="project" value="TreeGrafter"/>
</dbReference>
<dbReference type="SUPFAM" id="SSF81665">
    <property type="entry name" value="Calcium ATPase, transmembrane domain M"/>
    <property type="match status" value="1"/>
</dbReference>
<dbReference type="OrthoDB" id="158672at2759"/>
<organism evidence="4 5">
    <name type="scientific">Balaenoptera physalus</name>
    <name type="common">Fin whale</name>
    <name type="synonym">Balaena physalus</name>
    <dbReference type="NCBI Taxonomy" id="9770"/>
    <lineage>
        <taxon>Eukaryota</taxon>
        <taxon>Metazoa</taxon>
        <taxon>Chordata</taxon>
        <taxon>Craniata</taxon>
        <taxon>Vertebrata</taxon>
        <taxon>Euteleostomi</taxon>
        <taxon>Mammalia</taxon>
        <taxon>Eutheria</taxon>
        <taxon>Laurasiatheria</taxon>
        <taxon>Artiodactyla</taxon>
        <taxon>Whippomorpha</taxon>
        <taxon>Cetacea</taxon>
        <taxon>Mysticeti</taxon>
        <taxon>Balaenopteridae</taxon>
        <taxon>Balaenoptera</taxon>
    </lineage>
</organism>
<name>A0A643CJN8_BALPH</name>
<evidence type="ECO:0000256" key="1">
    <source>
        <dbReference type="ARBA" id="ARBA00004651"/>
    </source>
</evidence>
<dbReference type="GO" id="GO:1990573">
    <property type="term" value="P:potassium ion import across plasma membrane"/>
    <property type="evidence" value="ECO:0007669"/>
    <property type="project" value="TreeGrafter"/>
</dbReference>
<accession>A0A643CJN8</accession>
<keyword evidence="3" id="KW-0472">Membrane</keyword>
<sequence>MILLDENFASIVTGVEEGRLIFDNLKKSIAYTVTRTFQIFIIWNTPFLIFIITNIPLPLRIITILCIN</sequence>
<proteinExistence type="predicted"/>
<dbReference type="PANTHER" id="PTHR43294">
    <property type="entry name" value="SODIUM/POTASSIUM-TRANSPORTING ATPASE SUBUNIT ALPHA"/>
    <property type="match status" value="1"/>
</dbReference>
<evidence type="ECO:0000313" key="4">
    <source>
        <dbReference type="EMBL" id="KAB0407562.1"/>
    </source>
</evidence>
<dbReference type="GO" id="GO:1902600">
    <property type="term" value="P:proton transmembrane transport"/>
    <property type="evidence" value="ECO:0007669"/>
    <property type="project" value="TreeGrafter"/>
</dbReference>
<dbReference type="Proteomes" id="UP000437017">
    <property type="component" value="Unassembled WGS sequence"/>
</dbReference>
<reference evidence="4 5" key="1">
    <citation type="journal article" date="2019" name="PLoS ONE">
        <title>Genomic analyses reveal an absence of contemporary introgressive admixture between fin whales and blue whales, despite known hybrids.</title>
        <authorList>
            <person name="Westbury M.V."/>
            <person name="Petersen B."/>
            <person name="Lorenzen E.D."/>
        </authorList>
    </citation>
    <scope>NUCLEOTIDE SEQUENCE [LARGE SCALE GENOMIC DNA]</scope>
    <source>
        <strain evidence="4">FinWhale-01</strain>
    </source>
</reference>
<dbReference type="AlphaFoldDB" id="A0A643CJN8"/>
<dbReference type="GO" id="GO:0005391">
    <property type="term" value="F:P-type sodium:potassium-exchanging transporter activity"/>
    <property type="evidence" value="ECO:0007669"/>
    <property type="project" value="TreeGrafter"/>
</dbReference>
<dbReference type="GO" id="GO:0036376">
    <property type="term" value="P:sodium ion export across plasma membrane"/>
    <property type="evidence" value="ECO:0007669"/>
    <property type="project" value="TreeGrafter"/>
</dbReference>
<evidence type="ECO:0000256" key="3">
    <source>
        <dbReference type="SAM" id="Phobius"/>
    </source>
</evidence>
<evidence type="ECO:0000313" key="5">
    <source>
        <dbReference type="Proteomes" id="UP000437017"/>
    </source>
</evidence>
<dbReference type="GO" id="GO:0005886">
    <property type="term" value="C:plasma membrane"/>
    <property type="evidence" value="ECO:0007669"/>
    <property type="project" value="UniProtKB-SubCell"/>
</dbReference>
<dbReference type="GO" id="GO:0006883">
    <property type="term" value="P:intracellular sodium ion homeostasis"/>
    <property type="evidence" value="ECO:0007669"/>
    <property type="project" value="TreeGrafter"/>
</dbReference>
<feature type="transmembrane region" description="Helical" evidence="3">
    <location>
        <begin position="47"/>
        <end position="67"/>
    </location>
</feature>
<dbReference type="Gene3D" id="1.20.1110.10">
    <property type="entry name" value="Calcium-transporting ATPase, transmembrane domain"/>
    <property type="match status" value="1"/>
</dbReference>
<protein>
    <submittedName>
        <fullName evidence="4">Uncharacterized protein</fullName>
    </submittedName>
</protein>
<dbReference type="EMBL" id="SGJD01000027">
    <property type="protein sequence ID" value="KAB0407562.1"/>
    <property type="molecule type" value="Genomic_DNA"/>
</dbReference>